<feature type="domain" description="SbsA Ig-like" evidence="2">
    <location>
        <begin position="47"/>
        <end position="146"/>
    </location>
</feature>
<dbReference type="KEGG" id="samy:DB32_006259"/>
<reference evidence="3 4" key="1">
    <citation type="submission" date="2015-03" db="EMBL/GenBank/DDBJ databases">
        <title>Genome assembly of Sandaracinus amylolyticus DSM 53668.</title>
        <authorList>
            <person name="Sharma G."/>
            <person name="Subramanian S."/>
        </authorList>
    </citation>
    <scope>NUCLEOTIDE SEQUENCE [LARGE SCALE GENOMIC DNA]</scope>
    <source>
        <strain evidence="3 4">DSM 53668</strain>
    </source>
</reference>
<dbReference type="Pfam" id="PF13205">
    <property type="entry name" value="Big_5"/>
    <property type="match status" value="4"/>
</dbReference>
<feature type="domain" description="SbsA Ig-like" evidence="2">
    <location>
        <begin position="254"/>
        <end position="362"/>
    </location>
</feature>
<dbReference type="GO" id="GO:0006508">
    <property type="term" value="P:proteolysis"/>
    <property type="evidence" value="ECO:0007669"/>
    <property type="project" value="UniProtKB-KW"/>
</dbReference>
<dbReference type="STRING" id="927083.DB32_006259"/>
<dbReference type="EMBL" id="CP011125">
    <property type="protein sequence ID" value="AKF09110.1"/>
    <property type="molecule type" value="Genomic_DNA"/>
</dbReference>
<feature type="domain" description="SbsA Ig-like" evidence="2">
    <location>
        <begin position="148"/>
        <end position="241"/>
    </location>
</feature>
<protein>
    <submittedName>
        <fullName evidence="3">Subtilisin-like serine protease</fullName>
    </submittedName>
</protein>
<name>A0A0F6YKC2_9BACT</name>
<keyword evidence="3" id="KW-0378">Hydrolase</keyword>
<feature type="domain" description="SbsA Ig-like" evidence="2">
    <location>
        <begin position="366"/>
        <end position="473"/>
    </location>
</feature>
<dbReference type="InterPro" id="IPR032812">
    <property type="entry name" value="SbsA_Ig"/>
</dbReference>
<dbReference type="Proteomes" id="UP000034883">
    <property type="component" value="Chromosome"/>
</dbReference>
<evidence type="ECO:0000313" key="3">
    <source>
        <dbReference type="EMBL" id="AKF09110.1"/>
    </source>
</evidence>
<keyword evidence="1" id="KW-0732">Signal</keyword>
<evidence type="ECO:0000256" key="1">
    <source>
        <dbReference type="ARBA" id="ARBA00022729"/>
    </source>
</evidence>
<accession>A0A0F6YKC2</accession>
<evidence type="ECO:0000259" key="2">
    <source>
        <dbReference type="Pfam" id="PF13205"/>
    </source>
</evidence>
<keyword evidence="4" id="KW-1185">Reference proteome</keyword>
<evidence type="ECO:0000313" key="4">
    <source>
        <dbReference type="Proteomes" id="UP000034883"/>
    </source>
</evidence>
<sequence length="1200" mass="123926">MRLALLVALVGCGDDDGVSPGVDASMPRVDAHVPPVDAGADGGRDLEPPVVTSTRPRAGETEVAGGRAVEIRWSEAIAEGGGTVRATSEGTTIALEAPTWSPERDVLLVAPTEGWPSSSRVVVTVEGFTDVAGNAQTDAFELTFETSDAGPPSVVSTTPTEGAIDVARDLDAIVVRFSEPMNPYLGTLALSGGPGALGARSWAGEDELHVAVSGLAWGTTYHIALDGFADVEGNALAASAVLVDGALDFATVADTTAPRVVDSNPTNEQLDLDVVALESIRITFDESMDVSRRTASLAVGEGAPTTLTGNWSADGTVLTFAATGRVSAQAVHRVDLSAMRDAAGNALVLDVNLSEGELVFTTSPTDEAIPFVVFASPAEGATDVPTRAMGIEVLFSEAMDTTTTQLDLVGGGTTRALAGTWNAAGTRLLLAIPDGIGSNAPHALDLRALRDASGNALDPAHPYLGDGVLDFTTGTPTGEDCSDPLTTAVATRDGDAWVWTIAPAAFGAQDGAPTCGTTATSRHRDGVIEIVKTTPDIASGGRALRIEVVSATSLNGVQFEVLRGACDPALATGATGTREICAPARLRSVQYLDVPAGNYYLWLAERRGQVTEGTSPPMTFQVAFPGATVRVEEVAALPEGESCGSPYTSTSSNHSAPGVDSHQWTVAFDALRSMEYGASGVGEDALSCVSAQGADGVVRVDKARESSFLDVTVEPFPREDGGIYVEARAACDASSGDALQCTRRIQSRDSFQVQASAGPVWLWLASYVPTSANTEPFPRVTIRTREVDAAPGETCATAIPITPDATVPITPSTTTRYFAPSCITSGPVTYYRYTTTRELDLVGTVGTAPMALIDRTSGAELGCWDDASVVPMPRRAPAGSEVCIAVPSGASITALTVRELDWTGIDGDATVIPVTRPEGVTLTSEAWLALSPTQLHLGITPDSTTTAGFVTFPRAGGAGTFVPVTRYSIGNAAVTVGDALYSVDETNLAARPSRLFRLITSMGGLDTPNGTAWDPGSSYGTGDIDAMGMIAGTDTVIMANEGTTTLPTSFFTASLTTAGGAIRIGMNSGIRDATAIAANADWVFVIGTTGLGRGVYRLPRATLATATPQPLTPPGEVSFNTTNGSMVYDAARDVLYVRTNGSIATVDAIFGASTATPAYAGPVVVRGRSTDHGLALDPTVPALFLFETVTDAAGSLVEIR</sequence>
<gene>
    <name evidence="3" type="ORF">DB32_006259</name>
</gene>
<dbReference type="GO" id="GO:0008233">
    <property type="term" value="F:peptidase activity"/>
    <property type="evidence" value="ECO:0007669"/>
    <property type="project" value="UniProtKB-KW"/>
</dbReference>
<proteinExistence type="predicted"/>
<organism evidence="3 4">
    <name type="scientific">Sandaracinus amylolyticus</name>
    <dbReference type="NCBI Taxonomy" id="927083"/>
    <lineage>
        <taxon>Bacteria</taxon>
        <taxon>Pseudomonadati</taxon>
        <taxon>Myxococcota</taxon>
        <taxon>Polyangia</taxon>
        <taxon>Polyangiales</taxon>
        <taxon>Sandaracinaceae</taxon>
        <taxon>Sandaracinus</taxon>
    </lineage>
</organism>
<keyword evidence="3" id="KW-0645">Protease</keyword>
<dbReference type="AlphaFoldDB" id="A0A0F6YKC2"/>